<organism evidence="2 3">
    <name type="scientific">Naegleria lovaniensis</name>
    <name type="common">Amoeba</name>
    <dbReference type="NCBI Taxonomy" id="51637"/>
    <lineage>
        <taxon>Eukaryota</taxon>
        <taxon>Discoba</taxon>
        <taxon>Heterolobosea</taxon>
        <taxon>Tetramitia</taxon>
        <taxon>Eutetramitia</taxon>
        <taxon>Vahlkampfiidae</taxon>
        <taxon>Naegleria</taxon>
    </lineage>
</organism>
<dbReference type="Proteomes" id="UP000816034">
    <property type="component" value="Unassembled WGS sequence"/>
</dbReference>
<dbReference type="GeneID" id="68101218"/>
<dbReference type="EMBL" id="PYSW02000035">
    <property type="protein sequence ID" value="KAG2378142.1"/>
    <property type="molecule type" value="Genomic_DNA"/>
</dbReference>
<reference evidence="2 3" key="1">
    <citation type="journal article" date="2018" name="BMC Genomics">
        <title>The genome of Naegleria lovaniensis, the basis for a comparative approach to unravel pathogenicity factors of the human pathogenic amoeba N. fowleri.</title>
        <authorList>
            <person name="Liechti N."/>
            <person name="Schurch N."/>
            <person name="Bruggmann R."/>
            <person name="Wittwer M."/>
        </authorList>
    </citation>
    <scope>NUCLEOTIDE SEQUENCE [LARGE SCALE GENOMIC DNA]</scope>
    <source>
        <strain evidence="2 3">ATCC 30569</strain>
    </source>
</reference>
<dbReference type="RefSeq" id="XP_044545404.1">
    <property type="nucleotide sequence ID" value="XM_044698876.1"/>
</dbReference>
<dbReference type="AlphaFoldDB" id="A0AA88GEU0"/>
<protein>
    <submittedName>
        <fullName evidence="2">Uncharacterized protein</fullName>
    </submittedName>
</protein>
<proteinExistence type="predicted"/>
<gene>
    <name evidence="2" type="ORF">C9374_008764</name>
</gene>
<evidence type="ECO:0000313" key="3">
    <source>
        <dbReference type="Proteomes" id="UP000816034"/>
    </source>
</evidence>
<feature type="region of interest" description="Disordered" evidence="1">
    <location>
        <begin position="228"/>
        <end position="261"/>
    </location>
</feature>
<evidence type="ECO:0000313" key="2">
    <source>
        <dbReference type="EMBL" id="KAG2378142.1"/>
    </source>
</evidence>
<evidence type="ECO:0000256" key="1">
    <source>
        <dbReference type="SAM" id="MobiDB-lite"/>
    </source>
</evidence>
<accession>A0AA88GEU0</accession>
<name>A0AA88GEU0_NAELO</name>
<sequence>MSPPSIPELWRGSILSKVYEDIRARLKIYFPYALYANKLCYKCPICEVSTTKKDKQKRIMDHFLTAHLSVNEQCKEFSSMVFDIIQCCNEENEKHRHVRFKQLCERMKESKTVTVTPTQQLQMDQLGYMSSDDNFLAVNVSTQSQHSSIGTPNLNLPTHASDSAHFLQNGVLHEQFSTFVQYNDISITDINNRLAVIEHYLNCTLPFQLQEEIQRLINATLDVRAGQVHNTTSQQEEEQPVMKEGLDDEFSSSNGMEFNLE</sequence>
<keyword evidence="3" id="KW-1185">Reference proteome</keyword>
<feature type="compositionally biased region" description="Polar residues" evidence="1">
    <location>
        <begin position="251"/>
        <end position="261"/>
    </location>
</feature>
<comment type="caution">
    <text evidence="2">The sequence shown here is derived from an EMBL/GenBank/DDBJ whole genome shotgun (WGS) entry which is preliminary data.</text>
</comment>